<evidence type="ECO:0008006" key="3">
    <source>
        <dbReference type="Google" id="ProtNLM"/>
    </source>
</evidence>
<proteinExistence type="predicted"/>
<keyword evidence="2" id="KW-1185">Reference proteome</keyword>
<accession>A0ABQ4QM62</accession>
<dbReference type="EMBL" id="BPQG01000074">
    <property type="protein sequence ID" value="GJD46313.1"/>
    <property type="molecule type" value="Genomic_DNA"/>
</dbReference>
<comment type="caution">
    <text evidence="1">The sequence shown here is derived from an EMBL/GenBank/DDBJ whole genome shotgun (WGS) entry which is preliminary data.</text>
</comment>
<organism evidence="1 2">
    <name type="scientific">Methylobacterium cerastii</name>
    <dbReference type="NCBI Taxonomy" id="932741"/>
    <lineage>
        <taxon>Bacteria</taxon>
        <taxon>Pseudomonadati</taxon>
        <taxon>Pseudomonadota</taxon>
        <taxon>Alphaproteobacteria</taxon>
        <taxon>Hyphomicrobiales</taxon>
        <taxon>Methylobacteriaceae</taxon>
        <taxon>Methylobacterium</taxon>
    </lineage>
</organism>
<gene>
    <name evidence="1" type="ORF">AFCDBAGC_4193</name>
</gene>
<sequence length="72" mass="8042">MKKPGVHESLARASLERIARTLDEPVSTFFSPGEHESRDAETLALVRAFDRIKDPQARARCLSFVTAEADRS</sequence>
<dbReference type="RefSeq" id="WP_147831027.1">
    <property type="nucleotide sequence ID" value="NZ_BPQG01000074.1"/>
</dbReference>
<dbReference type="Proteomes" id="UP001055117">
    <property type="component" value="Unassembled WGS sequence"/>
</dbReference>
<reference evidence="1 2" key="1">
    <citation type="journal article" date="2021" name="Front. Microbiol.">
        <title>Comprehensive Comparative Genomics and Phenotyping of Methylobacterium Species.</title>
        <authorList>
            <person name="Alessa O."/>
            <person name="Ogura Y."/>
            <person name="Fujitani Y."/>
            <person name="Takami H."/>
            <person name="Hayashi T."/>
            <person name="Sahin N."/>
            <person name="Tani A."/>
        </authorList>
    </citation>
    <scope>NUCLEOTIDE SEQUENCE [LARGE SCALE GENOMIC DNA]</scope>
    <source>
        <strain evidence="1 2">DSM 23679</strain>
    </source>
</reference>
<evidence type="ECO:0000313" key="1">
    <source>
        <dbReference type="EMBL" id="GJD46313.1"/>
    </source>
</evidence>
<protein>
    <recommendedName>
        <fullName evidence="3">XRE family transcriptional regulator</fullName>
    </recommendedName>
</protein>
<name>A0ABQ4QM62_9HYPH</name>
<evidence type="ECO:0000313" key="2">
    <source>
        <dbReference type="Proteomes" id="UP001055117"/>
    </source>
</evidence>